<dbReference type="InterPro" id="IPR029039">
    <property type="entry name" value="Flavoprotein-like_sf"/>
</dbReference>
<name>A0ABX1BQZ7_9ACTN</name>
<feature type="domain" description="Flavodoxin-like" evidence="1">
    <location>
        <begin position="12"/>
        <end position="174"/>
    </location>
</feature>
<accession>A0ABX1BQZ7</accession>
<evidence type="ECO:0000313" key="3">
    <source>
        <dbReference type="Proteomes" id="UP000695264"/>
    </source>
</evidence>
<dbReference type="PANTHER" id="PTHR38030:SF2">
    <property type="entry name" value="PROTOPORPHYRINOGEN IX DEHYDROGENASE [QUINONE]"/>
    <property type="match status" value="1"/>
</dbReference>
<dbReference type="RefSeq" id="WP_168100785.1">
    <property type="nucleotide sequence ID" value="NZ_JAATEN010000004.1"/>
</dbReference>
<dbReference type="Gene3D" id="3.40.50.360">
    <property type="match status" value="1"/>
</dbReference>
<organism evidence="2 3">
    <name type="scientific">Streptomyces zingiberis</name>
    <dbReference type="NCBI Taxonomy" id="2053010"/>
    <lineage>
        <taxon>Bacteria</taxon>
        <taxon>Bacillati</taxon>
        <taxon>Actinomycetota</taxon>
        <taxon>Actinomycetes</taxon>
        <taxon>Kitasatosporales</taxon>
        <taxon>Streptomycetaceae</taxon>
        <taxon>Streptomyces</taxon>
    </lineage>
</organism>
<reference evidence="2 3" key="1">
    <citation type="submission" date="2020-03" db="EMBL/GenBank/DDBJ databases">
        <title>WGS of actinomycetes isolated from Thailand.</title>
        <authorList>
            <person name="Thawai C."/>
        </authorList>
    </citation>
    <scope>NUCLEOTIDE SEQUENCE [LARGE SCALE GENOMIC DNA]</scope>
    <source>
        <strain evidence="2 3">PLAI 1-29</strain>
    </source>
</reference>
<dbReference type="Pfam" id="PF12724">
    <property type="entry name" value="Flavodoxin_5"/>
    <property type="match status" value="1"/>
</dbReference>
<evidence type="ECO:0000259" key="1">
    <source>
        <dbReference type="PROSITE" id="PS50902"/>
    </source>
</evidence>
<dbReference type="Proteomes" id="UP000695264">
    <property type="component" value="Unassembled WGS sequence"/>
</dbReference>
<comment type="caution">
    <text evidence="2">The sequence shown here is derived from an EMBL/GenBank/DDBJ whole genome shotgun (WGS) entry which is preliminary data.</text>
</comment>
<proteinExistence type="predicted"/>
<keyword evidence="3" id="KW-1185">Reference proteome</keyword>
<dbReference type="InterPro" id="IPR052200">
    <property type="entry name" value="Protoporphyrinogen_IX_DH"/>
</dbReference>
<evidence type="ECO:0000313" key="2">
    <source>
        <dbReference type="EMBL" id="NJQ00156.1"/>
    </source>
</evidence>
<dbReference type="EMBL" id="JAATEN010000004">
    <property type="protein sequence ID" value="NJQ00156.1"/>
    <property type="molecule type" value="Genomic_DNA"/>
</dbReference>
<dbReference type="PROSITE" id="PS50902">
    <property type="entry name" value="FLAVODOXIN_LIKE"/>
    <property type="match status" value="1"/>
</dbReference>
<dbReference type="InterPro" id="IPR008254">
    <property type="entry name" value="Flavodoxin/NO_synth"/>
</dbReference>
<sequence>MAGSEAGDGVPVLVAYASAHGSTREIAERIAERLARAGHRVETYEVDGTVPPDPGRYHAVIIGSPVHDMRWVPEAAAYVHRHQAALERRRVWLFSVGMSEALGRPFHARAVRHEPRDLPGLREVVHPEETRQFPGALRRRHLTPLGRVIFRAMGGRYGDHRDWDRVDAWAEAIVRGLPRAERRRPPV</sequence>
<dbReference type="PANTHER" id="PTHR38030">
    <property type="entry name" value="PROTOPORPHYRINOGEN IX DEHYDROGENASE [MENAQUINONE]"/>
    <property type="match status" value="1"/>
</dbReference>
<dbReference type="SUPFAM" id="SSF52218">
    <property type="entry name" value="Flavoproteins"/>
    <property type="match status" value="1"/>
</dbReference>
<dbReference type="InterPro" id="IPR026816">
    <property type="entry name" value="Flavodoxin_dom"/>
</dbReference>
<gene>
    <name evidence="2" type="ORF">HCK00_06295</name>
</gene>
<protein>
    <submittedName>
        <fullName evidence="2">Flavodoxin</fullName>
    </submittedName>
</protein>